<dbReference type="HOGENOM" id="CLU_2537741_0_0_0"/>
<dbReference type="InParanoid" id="W0RCT9"/>
<protein>
    <submittedName>
        <fullName evidence="2">Uncharacterized protein</fullName>
    </submittedName>
</protein>
<keyword evidence="1" id="KW-0812">Transmembrane</keyword>
<feature type="transmembrane region" description="Helical" evidence="1">
    <location>
        <begin position="41"/>
        <end position="74"/>
    </location>
</feature>
<dbReference type="AlphaFoldDB" id="W0RCT9"/>
<evidence type="ECO:0000256" key="1">
    <source>
        <dbReference type="SAM" id="Phobius"/>
    </source>
</evidence>
<name>W0RCT9_9BACT</name>
<accession>W0RCT9</accession>
<gene>
    <name evidence="2" type="ORF">J421_0603</name>
</gene>
<dbReference type="RefSeq" id="WP_025409687.1">
    <property type="nucleotide sequence ID" value="NZ_CP007128.1"/>
</dbReference>
<keyword evidence="1" id="KW-1133">Transmembrane helix</keyword>
<evidence type="ECO:0000313" key="3">
    <source>
        <dbReference type="Proteomes" id="UP000019151"/>
    </source>
</evidence>
<evidence type="ECO:0000313" key="2">
    <source>
        <dbReference type="EMBL" id="AHG88140.1"/>
    </source>
</evidence>
<dbReference type="EMBL" id="CP007128">
    <property type="protein sequence ID" value="AHG88140.1"/>
    <property type="molecule type" value="Genomic_DNA"/>
</dbReference>
<proteinExistence type="predicted"/>
<organism evidence="2 3">
    <name type="scientific">Gemmatirosa kalamazoonensis</name>
    <dbReference type="NCBI Taxonomy" id="861299"/>
    <lineage>
        <taxon>Bacteria</taxon>
        <taxon>Pseudomonadati</taxon>
        <taxon>Gemmatimonadota</taxon>
        <taxon>Gemmatimonadia</taxon>
        <taxon>Gemmatimonadales</taxon>
        <taxon>Gemmatimonadaceae</taxon>
        <taxon>Gemmatirosa</taxon>
    </lineage>
</organism>
<reference evidence="2 3" key="1">
    <citation type="journal article" date="2014" name="Genome Announc.">
        <title>Genome Sequence and Methylome of Soil Bacterium Gemmatirosa kalamazoonensis KBS708T, a Member of the Rarely Cultivated Gemmatimonadetes Phylum.</title>
        <authorList>
            <person name="Debruyn J.M."/>
            <person name="Radosevich M."/>
            <person name="Wommack K.E."/>
            <person name="Polson S.W."/>
            <person name="Hauser L.J."/>
            <person name="Fawaz M.N."/>
            <person name="Korlach J."/>
            <person name="Tsai Y.C."/>
        </authorList>
    </citation>
    <scope>NUCLEOTIDE SEQUENCE [LARGE SCALE GENOMIC DNA]</scope>
    <source>
        <strain evidence="2 3">KBS708</strain>
    </source>
</reference>
<sequence length="83" mass="8552">MPRMRAYVVVLSGLGIGYIVGPVTGLGLAVLWLLMAAPHEMAALGGVVIVPAAGMVAGAVVGPIVGVLLALAWLAYRRYARPR</sequence>
<dbReference type="KEGG" id="gba:J421_0603"/>
<keyword evidence="1" id="KW-0472">Membrane</keyword>
<feature type="transmembrane region" description="Helical" evidence="1">
    <location>
        <begin position="7"/>
        <end position="35"/>
    </location>
</feature>
<dbReference type="Proteomes" id="UP000019151">
    <property type="component" value="Chromosome"/>
</dbReference>
<keyword evidence="3" id="KW-1185">Reference proteome</keyword>